<keyword evidence="3" id="KW-1185">Reference proteome</keyword>
<keyword evidence="1" id="KW-0812">Transmembrane</keyword>
<keyword evidence="1" id="KW-1133">Transmembrane helix</keyword>
<feature type="transmembrane region" description="Helical" evidence="1">
    <location>
        <begin position="249"/>
        <end position="271"/>
    </location>
</feature>
<organism evidence="2 3">
    <name type="scientific">Pontibacter fetidus</name>
    <dbReference type="NCBI Taxonomy" id="2700082"/>
    <lineage>
        <taxon>Bacteria</taxon>
        <taxon>Pseudomonadati</taxon>
        <taxon>Bacteroidota</taxon>
        <taxon>Cytophagia</taxon>
        <taxon>Cytophagales</taxon>
        <taxon>Hymenobacteraceae</taxon>
        <taxon>Pontibacter</taxon>
    </lineage>
</organism>
<evidence type="ECO:0000313" key="2">
    <source>
        <dbReference type="EMBL" id="NDK57176.1"/>
    </source>
</evidence>
<accession>A0A6B2H837</accession>
<reference evidence="2 3" key="1">
    <citation type="submission" date="2020-01" db="EMBL/GenBank/DDBJ databases">
        <authorList>
            <person name="Kim M.K."/>
        </authorList>
    </citation>
    <scope>NUCLEOTIDE SEQUENCE [LARGE SCALE GENOMIC DNA]</scope>
    <source>
        <strain evidence="2 3">BT213</strain>
    </source>
</reference>
<name>A0A6B2H837_9BACT</name>
<comment type="caution">
    <text evidence="2">The sequence shown here is derived from an EMBL/GenBank/DDBJ whole genome shotgun (WGS) entry which is preliminary data.</text>
</comment>
<sequence>MDKIFITPEIIKSVLPAIIGFIFTGLASVIIGVYLEKFKNKITVLKRKISSQPIAFSTQDDHWGHIKVIYNNDYEAKNLNLFTVEIFNQSSKDITNIVVDLNVDNGSVILANNGVLDENNALLLLTNEFFNYQTDVNTRYHQELERISKGEIDAVTKQLQRDVDFVTRLRRYHVPVLNRESSATFNLLVENYKGEYPEVTASITHASIRVKDYVEPDEEQKRTLIYSIVLGSVFFVSALTMIFKTYPSSSTPIILTAIAGVSFALVGFTLYKIAAYFKKILS</sequence>
<dbReference type="AlphaFoldDB" id="A0A6B2H837"/>
<evidence type="ECO:0000256" key="1">
    <source>
        <dbReference type="SAM" id="Phobius"/>
    </source>
</evidence>
<dbReference type="EMBL" id="JAAEAA010000021">
    <property type="protein sequence ID" value="NDK57176.1"/>
    <property type="molecule type" value="Genomic_DNA"/>
</dbReference>
<gene>
    <name evidence="2" type="ORF">GWO68_14725</name>
</gene>
<proteinExistence type="predicted"/>
<feature type="transmembrane region" description="Helical" evidence="1">
    <location>
        <begin position="14"/>
        <end position="35"/>
    </location>
</feature>
<protein>
    <submittedName>
        <fullName evidence="2">Uncharacterized protein</fullName>
    </submittedName>
</protein>
<keyword evidence="1" id="KW-0472">Membrane</keyword>
<dbReference type="Proteomes" id="UP000478546">
    <property type="component" value="Unassembled WGS sequence"/>
</dbReference>
<dbReference type="RefSeq" id="WP_162347238.1">
    <property type="nucleotide sequence ID" value="NZ_JAAEAA010000021.1"/>
</dbReference>
<evidence type="ECO:0000313" key="3">
    <source>
        <dbReference type="Proteomes" id="UP000478546"/>
    </source>
</evidence>
<feature type="transmembrane region" description="Helical" evidence="1">
    <location>
        <begin position="224"/>
        <end position="243"/>
    </location>
</feature>